<dbReference type="Proteomes" id="UP000049578">
    <property type="component" value="Unassembled WGS sequence"/>
</dbReference>
<name>A0A0P6SKP7_9STRE</name>
<evidence type="ECO:0000313" key="3">
    <source>
        <dbReference type="Proteomes" id="UP000049578"/>
    </source>
</evidence>
<dbReference type="RefSeq" id="WP_054278258.1">
    <property type="nucleotide sequence ID" value="NZ_LHQM01000006.1"/>
</dbReference>
<feature type="signal peptide" evidence="1">
    <location>
        <begin position="1"/>
        <end position="22"/>
    </location>
</feature>
<evidence type="ECO:0000313" key="2">
    <source>
        <dbReference type="EMBL" id="KPJ23014.1"/>
    </source>
</evidence>
<gene>
    <name evidence="2" type="ORF">AKK44_01835</name>
</gene>
<reference evidence="2 3" key="1">
    <citation type="submission" date="2015-08" db="EMBL/GenBank/DDBJ databases">
        <title>Genome sequence of Streptococcus phocae subsp. phocae ATCC 51973T isolated from liver specimen obtained from seal.</title>
        <authorList>
            <person name="Avendano-Herrera R."/>
        </authorList>
    </citation>
    <scope>NUCLEOTIDE SEQUENCE [LARGE SCALE GENOMIC DNA]</scope>
    <source>
        <strain evidence="2 3">ATCC 51973</strain>
    </source>
</reference>
<sequence>MKFRKFLYPSALVIAMSTLTFGLNNTVKAHDRIDHENKVHLYWQGNYDVSNYVDYTKTLSSDKKSIEWTVSFNSAQEKWVYPDFSVFLPTGVKAPTQITYEHHYWDGTVRSNTYENTRWHYDWKTQPKNFTQEFDKFPGYTGWSDSLYKFYALKNQGKFSRVLVDTYGREDNTYFSHKLVWKFTTELEEGYAEKWNDLPFLAGIKQNNPLAASFPSYKGEFGK</sequence>
<dbReference type="EMBL" id="LHQM01000006">
    <property type="protein sequence ID" value="KPJ23014.1"/>
    <property type="molecule type" value="Genomic_DNA"/>
</dbReference>
<protein>
    <submittedName>
        <fullName evidence="2">Uncharacterized protein</fullName>
    </submittedName>
</protein>
<proteinExistence type="predicted"/>
<evidence type="ECO:0000256" key="1">
    <source>
        <dbReference type="SAM" id="SignalP"/>
    </source>
</evidence>
<organism evidence="2 3">
    <name type="scientific">Streptococcus phocae</name>
    <dbReference type="NCBI Taxonomy" id="119224"/>
    <lineage>
        <taxon>Bacteria</taxon>
        <taxon>Bacillati</taxon>
        <taxon>Bacillota</taxon>
        <taxon>Bacilli</taxon>
        <taxon>Lactobacillales</taxon>
        <taxon>Streptococcaceae</taxon>
        <taxon>Streptococcus</taxon>
    </lineage>
</organism>
<dbReference type="PATRIC" id="fig|119224.3.peg.1541"/>
<keyword evidence="1" id="KW-0732">Signal</keyword>
<keyword evidence="3" id="KW-1185">Reference proteome</keyword>
<accession>A0A0P6SKP7</accession>
<feature type="chain" id="PRO_5039550380" evidence="1">
    <location>
        <begin position="23"/>
        <end position="223"/>
    </location>
</feature>
<comment type="caution">
    <text evidence="2">The sequence shown here is derived from an EMBL/GenBank/DDBJ whole genome shotgun (WGS) entry which is preliminary data.</text>
</comment>
<dbReference type="AlphaFoldDB" id="A0A0P6SKP7"/>